<comment type="caution">
    <text evidence="2">The sequence shown here is derived from an EMBL/GenBank/DDBJ whole genome shotgun (WGS) entry which is preliminary data.</text>
</comment>
<evidence type="ECO:0000256" key="1">
    <source>
        <dbReference type="SAM" id="Phobius"/>
    </source>
</evidence>
<dbReference type="InParanoid" id="A0A2G4YWM3"/>
<dbReference type="Proteomes" id="UP000229730">
    <property type="component" value="Unassembled WGS sequence"/>
</dbReference>
<accession>A0A2G4YWM3</accession>
<keyword evidence="1" id="KW-0472">Membrane</keyword>
<evidence type="ECO:0008006" key="4">
    <source>
        <dbReference type="Google" id="ProtNLM"/>
    </source>
</evidence>
<organism evidence="2 3">
    <name type="scientific">Paremcibacter congregatus</name>
    <dbReference type="NCBI Taxonomy" id="2043170"/>
    <lineage>
        <taxon>Bacteria</taxon>
        <taxon>Pseudomonadati</taxon>
        <taxon>Pseudomonadota</taxon>
        <taxon>Alphaproteobacteria</taxon>
        <taxon>Emcibacterales</taxon>
        <taxon>Emcibacteraceae</taxon>
        <taxon>Paremcibacter</taxon>
    </lineage>
</organism>
<dbReference type="Gene3D" id="3.40.430.10">
    <property type="entry name" value="Dihydrofolate Reductase, subunit A"/>
    <property type="match status" value="1"/>
</dbReference>
<dbReference type="OrthoDB" id="9782335at2"/>
<evidence type="ECO:0000313" key="3">
    <source>
        <dbReference type="Proteomes" id="UP000229730"/>
    </source>
</evidence>
<dbReference type="EMBL" id="PDEM01000005">
    <property type="protein sequence ID" value="PHZ86709.1"/>
    <property type="molecule type" value="Genomic_DNA"/>
</dbReference>
<dbReference type="SUPFAM" id="SSF53597">
    <property type="entry name" value="Dihydrofolate reductase-like"/>
    <property type="match status" value="1"/>
</dbReference>
<keyword evidence="1" id="KW-1133">Transmembrane helix</keyword>
<sequence>MPYRFLAAGLINDITITIIPVILGSGIPLFANLGSDIPLKHIETKNYDFGFVQVTYEVEKPIIPS</sequence>
<keyword evidence="1" id="KW-0812">Transmembrane</keyword>
<feature type="transmembrane region" description="Helical" evidence="1">
    <location>
        <begin position="6"/>
        <end position="31"/>
    </location>
</feature>
<name>A0A2G4YWM3_9PROT</name>
<reference evidence="2 3" key="1">
    <citation type="submission" date="2017-10" db="EMBL/GenBank/DDBJ databases">
        <title>Frigbacter circumglobatus gen. nov. sp. nov., isolated from sediment cultured in situ.</title>
        <authorList>
            <person name="Zhao Z."/>
        </authorList>
    </citation>
    <scope>NUCLEOTIDE SEQUENCE [LARGE SCALE GENOMIC DNA]</scope>
    <source>
        <strain evidence="2 3">ZYL</strain>
    </source>
</reference>
<dbReference type="AlphaFoldDB" id="A0A2G4YWM3"/>
<gene>
    <name evidence="2" type="ORF">CRD36_00195</name>
</gene>
<protein>
    <recommendedName>
        <fullName evidence="4">Bacterial bifunctional deaminase-reductase C-terminal domain-containing protein</fullName>
    </recommendedName>
</protein>
<proteinExistence type="predicted"/>
<dbReference type="InterPro" id="IPR024072">
    <property type="entry name" value="DHFR-like_dom_sf"/>
</dbReference>
<keyword evidence="3" id="KW-1185">Reference proteome</keyword>
<evidence type="ECO:0000313" key="2">
    <source>
        <dbReference type="EMBL" id="PHZ86709.1"/>
    </source>
</evidence>